<sequence length="73" mass="7992">MHALPESKFQVDRGNVSDQADELEIDSGEDGTSQEIRGCVDSDDERITLCLLDARVSRWADAAGLNGFAHMEP</sequence>
<feature type="compositionally biased region" description="Acidic residues" evidence="1">
    <location>
        <begin position="19"/>
        <end position="29"/>
    </location>
</feature>
<dbReference type="RefSeq" id="XP_001273257.1">
    <property type="nucleotide sequence ID" value="XM_001273256.1"/>
</dbReference>
<dbReference type="VEuPathDB" id="FungiDB:ACLA_005870"/>
<evidence type="ECO:0000256" key="1">
    <source>
        <dbReference type="SAM" id="MobiDB-lite"/>
    </source>
</evidence>
<dbReference type="AlphaFoldDB" id="A1CDA4"/>
<dbReference type="KEGG" id="act:ACLA_005870"/>
<dbReference type="HOGENOM" id="CLU_2704362_0_0_1"/>
<organism evidence="2 3">
    <name type="scientific">Aspergillus clavatus (strain ATCC 1007 / CBS 513.65 / DSM 816 / NCTC 3887 / NRRL 1 / QM 1276 / 107)</name>
    <dbReference type="NCBI Taxonomy" id="344612"/>
    <lineage>
        <taxon>Eukaryota</taxon>
        <taxon>Fungi</taxon>
        <taxon>Dikarya</taxon>
        <taxon>Ascomycota</taxon>
        <taxon>Pezizomycotina</taxon>
        <taxon>Eurotiomycetes</taxon>
        <taxon>Eurotiomycetidae</taxon>
        <taxon>Eurotiales</taxon>
        <taxon>Aspergillaceae</taxon>
        <taxon>Aspergillus</taxon>
        <taxon>Aspergillus subgen. Fumigati</taxon>
    </lineage>
</organism>
<gene>
    <name evidence="2" type="ORF">ACLA_005870</name>
</gene>
<protein>
    <submittedName>
        <fullName evidence="2">Uncharacterized protein</fullName>
    </submittedName>
</protein>
<proteinExistence type="predicted"/>
<evidence type="ECO:0000313" key="2">
    <source>
        <dbReference type="EMBL" id="EAW11831.1"/>
    </source>
</evidence>
<reference evidence="2 3" key="1">
    <citation type="journal article" date="2008" name="PLoS Genet.">
        <title>Genomic islands in the pathogenic filamentous fungus Aspergillus fumigatus.</title>
        <authorList>
            <person name="Fedorova N.D."/>
            <person name="Khaldi N."/>
            <person name="Joardar V.S."/>
            <person name="Maiti R."/>
            <person name="Amedeo P."/>
            <person name="Anderson M.J."/>
            <person name="Crabtree J."/>
            <person name="Silva J.C."/>
            <person name="Badger J.H."/>
            <person name="Albarraq A."/>
            <person name="Angiuoli S."/>
            <person name="Bussey H."/>
            <person name="Bowyer P."/>
            <person name="Cotty P.J."/>
            <person name="Dyer P.S."/>
            <person name="Egan A."/>
            <person name="Galens K."/>
            <person name="Fraser-Liggett C.M."/>
            <person name="Haas B.J."/>
            <person name="Inman J.M."/>
            <person name="Kent R."/>
            <person name="Lemieux S."/>
            <person name="Malavazi I."/>
            <person name="Orvis J."/>
            <person name="Roemer T."/>
            <person name="Ronning C.M."/>
            <person name="Sundaram J.P."/>
            <person name="Sutton G."/>
            <person name="Turner G."/>
            <person name="Venter J.C."/>
            <person name="White O.R."/>
            <person name="Whitty B.R."/>
            <person name="Youngman P."/>
            <person name="Wolfe K.H."/>
            <person name="Goldman G.H."/>
            <person name="Wortman J.R."/>
            <person name="Jiang B."/>
            <person name="Denning D.W."/>
            <person name="Nierman W.C."/>
        </authorList>
    </citation>
    <scope>NUCLEOTIDE SEQUENCE [LARGE SCALE GENOMIC DNA]</scope>
    <source>
        <strain evidence="3">ATCC 1007 / CBS 513.65 / DSM 816 / NCTC 3887 / NRRL 1</strain>
    </source>
</reference>
<keyword evidence="3" id="KW-1185">Reference proteome</keyword>
<accession>A1CDA4</accession>
<feature type="region of interest" description="Disordered" evidence="1">
    <location>
        <begin position="1"/>
        <end position="37"/>
    </location>
</feature>
<evidence type="ECO:0000313" key="3">
    <source>
        <dbReference type="Proteomes" id="UP000006701"/>
    </source>
</evidence>
<name>A1CDA4_ASPCL</name>
<dbReference type="GeneID" id="4705444"/>
<dbReference type="EMBL" id="DS027051">
    <property type="protein sequence ID" value="EAW11831.1"/>
    <property type="molecule type" value="Genomic_DNA"/>
</dbReference>
<dbReference type="Proteomes" id="UP000006701">
    <property type="component" value="Unassembled WGS sequence"/>
</dbReference>